<accession>A0A164ZL10</accession>
<sequence>MFDRQPTSLREGKPEEPIFRFLPHYRNLIFYPRSLHPFFFFVTFLIVPDEGKKETNGN</sequence>
<reference evidence="1 2" key="1">
    <citation type="submission" date="2016-03" db="EMBL/GenBank/DDBJ databases">
        <title>EvidentialGene: Evidence-directed Construction of Genes on Genomes.</title>
        <authorList>
            <person name="Gilbert D.G."/>
            <person name="Choi J.-H."/>
            <person name="Mockaitis K."/>
            <person name="Colbourne J."/>
            <person name="Pfrender M."/>
        </authorList>
    </citation>
    <scope>NUCLEOTIDE SEQUENCE [LARGE SCALE GENOMIC DNA]</scope>
    <source>
        <strain evidence="1 2">Xinb3</strain>
        <tissue evidence="1">Complete organism</tissue>
    </source>
</reference>
<keyword evidence="2" id="KW-1185">Reference proteome</keyword>
<dbReference type="AlphaFoldDB" id="A0A164ZL10"/>
<gene>
    <name evidence="1" type="ORF">APZ42_017782</name>
</gene>
<proteinExistence type="predicted"/>
<dbReference type="EMBL" id="LRGB01000707">
    <property type="protein sequence ID" value="KZS16479.1"/>
    <property type="molecule type" value="Genomic_DNA"/>
</dbReference>
<evidence type="ECO:0000313" key="1">
    <source>
        <dbReference type="EMBL" id="KZS16479.1"/>
    </source>
</evidence>
<name>A0A164ZL10_9CRUS</name>
<protein>
    <submittedName>
        <fullName evidence="1">Uncharacterized protein</fullName>
    </submittedName>
</protein>
<dbReference type="Proteomes" id="UP000076858">
    <property type="component" value="Unassembled WGS sequence"/>
</dbReference>
<organism evidence="1 2">
    <name type="scientific">Daphnia magna</name>
    <dbReference type="NCBI Taxonomy" id="35525"/>
    <lineage>
        <taxon>Eukaryota</taxon>
        <taxon>Metazoa</taxon>
        <taxon>Ecdysozoa</taxon>
        <taxon>Arthropoda</taxon>
        <taxon>Crustacea</taxon>
        <taxon>Branchiopoda</taxon>
        <taxon>Diplostraca</taxon>
        <taxon>Cladocera</taxon>
        <taxon>Anomopoda</taxon>
        <taxon>Daphniidae</taxon>
        <taxon>Daphnia</taxon>
    </lineage>
</organism>
<comment type="caution">
    <text evidence="1">The sequence shown here is derived from an EMBL/GenBank/DDBJ whole genome shotgun (WGS) entry which is preliminary data.</text>
</comment>
<evidence type="ECO:0000313" key="2">
    <source>
        <dbReference type="Proteomes" id="UP000076858"/>
    </source>
</evidence>